<dbReference type="Proteomes" id="UP000326831">
    <property type="component" value="Chromosome"/>
</dbReference>
<accession>A0A5P2UXE9</accession>
<reference evidence="5 6" key="2">
    <citation type="submission" date="2017-09" db="EMBL/GenBank/DDBJ databases">
        <authorList>
            <person name="Lee N."/>
            <person name="Cho B.-K."/>
        </authorList>
    </citation>
    <scope>NUCLEOTIDE SEQUENCE [LARGE SCALE GENOMIC DNA]</scope>
    <source>
        <strain evidence="5 6">ATCC 27467</strain>
    </source>
</reference>
<dbReference type="AlphaFoldDB" id="A0A5P2UXE9"/>
<keyword evidence="6" id="KW-1185">Reference proteome</keyword>
<keyword evidence="1 5" id="KW-0378">Hydrolase</keyword>
<dbReference type="Gene3D" id="3.40.50.850">
    <property type="entry name" value="Isochorismatase-like"/>
    <property type="match status" value="1"/>
</dbReference>
<dbReference type="KEGG" id="ssub:CP968_31410"/>
<protein>
    <submittedName>
        <fullName evidence="5">Cysteine hydrolase</fullName>
    </submittedName>
</protein>
<evidence type="ECO:0000313" key="6">
    <source>
        <dbReference type="Proteomes" id="UP000326831"/>
    </source>
</evidence>
<dbReference type="InterPro" id="IPR050272">
    <property type="entry name" value="Isochorismatase-like_hydrls"/>
</dbReference>
<dbReference type="PANTHER" id="PTHR43540:SF1">
    <property type="entry name" value="ISOCHORISMATASE HYDROLASE"/>
    <property type="match status" value="1"/>
</dbReference>
<dbReference type="OrthoDB" id="9814140at2"/>
<dbReference type="Pfam" id="PF00857">
    <property type="entry name" value="Isochorismatase"/>
    <property type="match status" value="1"/>
</dbReference>
<sequence length="236" mass="25311">MSAERPSAGRTPTAEGTALVVVDLQNDFCAGPVAAARYPGDPGRLATVAERTARAVDAARAAGVEVLHVRFLGDPHHQGPSWRRRDALLGKRPKCLEGSWGAEFADALAPAPGERVFTKRACFDAFLGDGFETHLAHRAVRHLVFAGLFTDVCVDSTARTAFQKGFHVTVLEDCTAALHLPDEQILGFMSRLYGARVTTHDHVDTWSRLPGNEDPCSAPPRRTASSRTAGSRTASG</sequence>
<dbReference type="PANTHER" id="PTHR43540">
    <property type="entry name" value="PEROXYUREIDOACRYLATE/UREIDOACRYLATE AMIDOHYDROLASE-RELATED"/>
    <property type="match status" value="1"/>
</dbReference>
<dbReference type="CDD" id="cd00431">
    <property type="entry name" value="cysteine_hydrolases"/>
    <property type="match status" value="1"/>
</dbReference>
<dbReference type="GO" id="GO:0016787">
    <property type="term" value="F:hydrolase activity"/>
    <property type="evidence" value="ECO:0007669"/>
    <property type="project" value="UniProtKB-KW"/>
</dbReference>
<dbReference type="EMBL" id="CP023701">
    <property type="protein sequence ID" value="QEU82181.1"/>
    <property type="molecule type" value="Genomic_DNA"/>
</dbReference>
<gene>
    <name evidence="5" type="ORF">CP968_31410</name>
    <name evidence="4" type="ORF">GCM10010371_60200</name>
</gene>
<reference evidence="4" key="1">
    <citation type="journal article" date="2014" name="Int. J. Syst. Evol. Microbiol.">
        <title>Complete genome sequence of Corynebacterium casei LMG S-19264T (=DSM 44701T), isolated from a smear-ripened cheese.</title>
        <authorList>
            <consortium name="US DOE Joint Genome Institute (JGI-PGF)"/>
            <person name="Walter F."/>
            <person name="Albersmeier A."/>
            <person name="Kalinowski J."/>
            <person name="Ruckert C."/>
        </authorList>
    </citation>
    <scope>NUCLEOTIDE SEQUENCE</scope>
    <source>
        <strain evidence="4">JCM 4834</strain>
    </source>
</reference>
<feature type="compositionally biased region" description="Low complexity" evidence="2">
    <location>
        <begin position="221"/>
        <end position="236"/>
    </location>
</feature>
<dbReference type="RefSeq" id="WP_150521192.1">
    <property type="nucleotide sequence ID" value="NZ_BMVX01000032.1"/>
</dbReference>
<evidence type="ECO:0000256" key="2">
    <source>
        <dbReference type="SAM" id="MobiDB-lite"/>
    </source>
</evidence>
<organism evidence="5 6">
    <name type="scientific">Streptomyces subrutilus</name>
    <dbReference type="NCBI Taxonomy" id="36818"/>
    <lineage>
        <taxon>Bacteria</taxon>
        <taxon>Bacillati</taxon>
        <taxon>Actinomycetota</taxon>
        <taxon>Actinomycetes</taxon>
        <taxon>Kitasatosporales</taxon>
        <taxon>Streptomycetaceae</taxon>
        <taxon>Streptomyces</taxon>
    </lineage>
</organism>
<reference evidence="4" key="3">
    <citation type="submission" date="2020-09" db="EMBL/GenBank/DDBJ databases">
        <authorList>
            <person name="Sun Q."/>
            <person name="Ohkuma M."/>
        </authorList>
    </citation>
    <scope>NUCLEOTIDE SEQUENCE</scope>
    <source>
        <strain evidence="4">JCM 4834</strain>
    </source>
</reference>
<dbReference type="EMBL" id="BMVX01000032">
    <property type="protein sequence ID" value="GGZ92344.1"/>
    <property type="molecule type" value="Genomic_DNA"/>
</dbReference>
<evidence type="ECO:0000313" key="5">
    <source>
        <dbReference type="EMBL" id="QEU82181.1"/>
    </source>
</evidence>
<evidence type="ECO:0000259" key="3">
    <source>
        <dbReference type="Pfam" id="PF00857"/>
    </source>
</evidence>
<feature type="region of interest" description="Disordered" evidence="2">
    <location>
        <begin position="206"/>
        <end position="236"/>
    </location>
</feature>
<dbReference type="InterPro" id="IPR000868">
    <property type="entry name" value="Isochorismatase-like_dom"/>
</dbReference>
<feature type="domain" description="Isochorismatase-like" evidence="3">
    <location>
        <begin position="17"/>
        <end position="201"/>
    </location>
</feature>
<name>A0A5P2UXE9_9ACTN</name>
<dbReference type="InterPro" id="IPR036380">
    <property type="entry name" value="Isochorismatase-like_sf"/>
</dbReference>
<dbReference type="Proteomes" id="UP000634660">
    <property type="component" value="Unassembled WGS sequence"/>
</dbReference>
<proteinExistence type="predicted"/>
<evidence type="ECO:0000313" key="4">
    <source>
        <dbReference type="EMBL" id="GGZ92344.1"/>
    </source>
</evidence>
<dbReference type="SUPFAM" id="SSF52499">
    <property type="entry name" value="Isochorismatase-like hydrolases"/>
    <property type="match status" value="1"/>
</dbReference>
<evidence type="ECO:0000256" key="1">
    <source>
        <dbReference type="ARBA" id="ARBA00022801"/>
    </source>
</evidence>